<evidence type="ECO:0000313" key="2">
    <source>
        <dbReference type="WBParaSite" id="Pan_g7746.t1"/>
    </source>
</evidence>
<sequence>MDRWLGGTSGMYNGKVDVMLWMVTVLAQHVDSHAIIKFATAYLPDMNNRNGQGTVFWKDPTPNLTFDVRASPGDGWLHYLLKLRSPWASFSVETSLAFPTPGLFYRAGVILDSSYVQASSTLPDSSVLFGNPVKELAMNLSTATITQNAAAQMLDAGLYSQVCLFKSQLWHFGNYRSNPRNATLIDRSSHRYCQPWGARDV</sequence>
<dbReference type="AlphaFoldDB" id="A0A7E4W708"/>
<reference evidence="1" key="1">
    <citation type="journal article" date="2013" name="Genetics">
        <title>The draft genome and transcriptome of Panagrellus redivivus are shaped by the harsh demands of a free-living lifestyle.</title>
        <authorList>
            <person name="Srinivasan J."/>
            <person name="Dillman A.R."/>
            <person name="Macchietto M.G."/>
            <person name="Heikkinen L."/>
            <person name="Lakso M."/>
            <person name="Fracchia K.M."/>
            <person name="Antoshechkin I."/>
            <person name="Mortazavi A."/>
            <person name="Wong G."/>
            <person name="Sternberg P.W."/>
        </authorList>
    </citation>
    <scope>NUCLEOTIDE SEQUENCE [LARGE SCALE GENOMIC DNA]</scope>
    <source>
        <strain evidence="1">MT8872</strain>
    </source>
</reference>
<proteinExistence type="predicted"/>
<dbReference type="WBParaSite" id="Pan_g7746.t1">
    <property type="protein sequence ID" value="Pan_g7746.t1"/>
    <property type="gene ID" value="Pan_g7746"/>
</dbReference>
<protein>
    <submittedName>
        <fullName evidence="2">Bac_rhamnosid6H domain-containing protein</fullName>
    </submittedName>
</protein>
<organism evidence="1 2">
    <name type="scientific">Panagrellus redivivus</name>
    <name type="common">Microworm</name>
    <dbReference type="NCBI Taxonomy" id="6233"/>
    <lineage>
        <taxon>Eukaryota</taxon>
        <taxon>Metazoa</taxon>
        <taxon>Ecdysozoa</taxon>
        <taxon>Nematoda</taxon>
        <taxon>Chromadorea</taxon>
        <taxon>Rhabditida</taxon>
        <taxon>Tylenchina</taxon>
        <taxon>Panagrolaimomorpha</taxon>
        <taxon>Panagrolaimoidea</taxon>
        <taxon>Panagrolaimidae</taxon>
        <taxon>Panagrellus</taxon>
    </lineage>
</organism>
<keyword evidence="1" id="KW-1185">Reference proteome</keyword>
<reference evidence="2" key="2">
    <citation type="submission" date="2020-10" db="UniProtKB">
        <authorList>
            <consortium name="WormBaseParasite"/>
        </authorList>
    </citation>
    <scope>IDENTIFICATION</scope>
</reference>
<dbReference type="Proteomes" id="UP000492821">
    <property type="component" value="Unassembled WGS sequence"/>
</dbReference>
<accession>A0A7E4W708</accession>
<evidence type="ECO:0000313" key="1">
    <source>
        <dbReference type="Proteomes" id="UP000492821"/>
    </source>
</evidence>
<name>A0A7E4W708_PANRE</name>